<feature type="transmembrane region" description="Helical" evidence="1">
    <location>
        <begin position="12"/>
        <end position="32"/>
    </location>
</feature>
<evidence type="ECO:0000256" key="1">
    <source>
        <dbReference type="SAM" id="Phobius"/>
    </source>
</evidence>
<protein>
    <recommendedName>
        <fullName evidence="4">DUF5658 domain-containing protein</fullName>
    </recommendedName>
</protein>
<dbReference type="Proteomes" id="UP000322214">
    <property type="component" value="Chromosome"/>
</dbReference>
<gene>
    <name evidence="2" type="ORF">MFFC18_00380</name>
</gene>
<organism evidence="2 3">
    <name type="scientific">Mariniblastus fucicola</name>
    <dbReference type="NCBI Taxonomy" id="980251"/>
    <lineage>
        <taxon>Bacteria</taxon>
        <taxon>Pseudomonadati</taxon>
        <taxon>Planctomycetota</taxon>
        <taxon>Planctomycetia</taxon>
        <taxon>Pirellulales</taxon>
        <taxon>Pirellulaceae</taxon>
        <taxon>Mariniblastus</taxon>
    </lineage>
</organism>
<feature type="transmembrane region" description="Helical" evidence="1">
    <location>
        <begin position="89"/>
        <end position="106"/>
    </location>
</feature>
<evidence type="ECO:0000313" key="3">
    <source>
        <dbReference type="Proteomes" id="UP000322214"/>
    </source>
</evidence>
<keyword evidence="1" id="KW-0812">Transmembrane</keyword>
<dbReference type="OrthoDB" id="9897706at2"/>
<accession>A0A5B9PAR1</accession>
<dbReference type="RefSeq" id="WP_075085737.1">
    <property type="nucleotide sequence ID" value="NZ_CP042912.1"/>
</dbReference>
<feature type="transmembrane region" description="Helical" evidence="1">
    <location>
        <begin position="57"/>
        <end position="77"/>
    </location>
</feature>
<keyword evidence="1" id="KW-0472">Membrane</keyword>
<keyword evidence="1" id="KW-1133">Transmembrane helix</keyword>
<keyword evidence="3" id="KW-1185">Reference proteome</keyword>
<dbReference type="KEGG" id="mff:MFFC18_00380"/>
<dbReference type="EMBL" id="CP042912">
    <property type="protein sequence ID" value="QEG20191.1"/>
    <property type="molecule type" value="Genomic_DNA"/>
</dbReference>
<evidence type="ECO:0000313" key="2">
    <source>
        <dbReference type="EMBL" id="QEG20191.1"/>
    </source>
</evidence>
<dbReference type="AlphaFoldDB" id="A0A5B9PAR1"/>
<reference evidence="2 3" key="1">
    <citation type="submission" date="2019-08" db="EMBL/GenBank/DDBJ databases">
        <title>Deep-cultivation of Planctomycetes and their phenomic and genomic characterization uncovers novel biology.</title>
        <authorList>
            <person name="Wiegand S."/>
            <person name="Jogler M."/>
            <person name="Boedeker C."/>
            <person name="Pinto D."/>
            <person name="Vollmers J."/>
            <person name="Rivas-Marin E."/>
            <person name="Kohn T."/>
            <person name="Peeters S.H."/>
            <person name="Heuer A."/>
            <person name="Rast P."/>
            <person name="Oberbeckmann S."/>
            <person name="Bunk B."/>
            <person name="Jeske O."/>
            <person name="Meyerdierks A."/>
            <person name="Storesund J.E."/>
            <person name="Kallscheuer N."/>
            <person name="Luecker S."/>
            <person name="Lage O.M."/>
            <person name="Pohl T."/>
            <person name="Merkel B.J."/>
            <person name="Hornburger P."/>
            <person name="Mueller R.-W."/>
            <person name="Bruemmer F."/>
            <person name="Labrenz M."/>
            <person name="Spormann A.M."/>
            <person name="Op den Camp H."/>
            <person name="Overmann J."/>
            <person name="Amann R."/>
            <person name="Jetten M.S.M."/>
            <person name="Mascher T."/>
            <person name="Medema M.H."/>
            <person name="Devos D.P."/>
            <person name="Kaster A.-K."/>
            <person name="Ovreas L."/>
            <person name="Rohde M."/>
            <person name="Galperin M.Y."/>
            <person name="Jogler C."/>
        </authorList>
    </citation>
    <scope>NUCLEOTIDE SEQUENCE [LARGE SCALE GENOMIC DNA]</scope>
    <source>
        <strain evidence="2 3">FC18</strain>
    </source>
</reference>
<sequence>MPKAFFTTGRVVRAFCYSVIAAISSVDIWFAVANSEISTVEKNPICMALINLDPSGFSFFIVGKALGTVCVLASLMWMFRTRYRHAKTVLVAITLFQLGLLMYLTLSDPLTYNLPNFSLLFSDAPESIWHITDVNGRY</sequence>
<evidence type="ECO:0008006" key="4">
    <source>
        <dbReference type="Google" id="ProtNLM"/>
    </source>
</evidence>
<proteinExistence type="predicted"/>
<name>A0A5B9PAR1_9BACT</name>